<proteinExistence type="predicted"/>
<dbReference type="VEuPathDB" id="FungiDB:SMAC_05486"/>
<organism evidence="1 2">
    <name type="scientific">Sordaria macrospora</name>
    <dbReference type="NCBI Taxonomy" id="5147"/>
    <lineage>
        <taxon>Eukaryota</taxon>
        <taxon>Fungi</taxon>
        <taxon>Dikarya</taxon>
        <taxon>Ascomycota</taxon>
        <taxon>Pezizomycotina</taxon>
        <taxon>Sordariomycetes</taxon>
        <taxon>Sordariomycetidae</taxon>
        <taxon>Sordariales</taxon>
        <taxon>Sordariaceae</taxon>
        <taxon>Sordaria</taxon>
    </lineage>
</organism>
<reference evidence="1 2" key="1">
    <citation type="submission" date="2017-07" db="EMBL/GenBank/DDBJ databases">
        <title>Genome sequence of the Sordaria macrospora wild type strain R19027.</title>
        <authorList>
            <person name="Nowrousian M."/>
            <person name="Teichert I."/>
            <person name="Kueck U."/>
        </authorList>
    </citation>
    <scope>NUCLEOTIDE SEQUENCE [LARGE SCALE GENOMIC DNA]</scope>
    <source>
        <strain evidence="1 2">R19027</strain>
        <tissue evidence="1">Mycelium</tissue>
    </source>
</reference>
<dbReference type="EMBL" id="NMPR01000330">
    <property type="protein sequence ID" value="KAA8622081.1"/>
    <property type="molecule type" value="Genomic_DNA"/>
</dbReference>
<comment type="caution">
    <text evidence="1">The sequence shown here is derived from an EMBL/GenBank/DDBJ whole genome shotgun (WGS) entry which is preliminary data.</text>
</comment>
<evidence type="ECO:0000313" key="1">
    <source>
        <dbReference type="EMBL" id="KAA8622081.1"/>
    </source>
</evidence>
<accession>A0A8S8ZB28</accession>
<name>A0A8S8ZB28_SORMA</name>
<evidence type="ECO:0000313" key="2">
    <source>
        <dbReference type="Proteomes" id="UP000433876"/>
    </source>
</evidence>
<dbReference type="AlphaFoldDB" id="A0A8S8ZB28"/>
<gene>
    <name evidence="1" type="ORF">SMACR_05486</name>
</gene>
<protein>
    <submittedName>
        <fullName evidence="1">Uncharacterized protein</fullName>
    </submittedName>
</protein>
<dbReference type="Proteomes" id="UP000433876">
    <property type="component" value="Unassembled WGS sequence"/>
</dbReference>
<sequence length="139" mass="16352">MAQTPADLDTSLALKLIPMVELKEDASNFEEWEHSVSFHLNYHRLDCSIDPIPRIPRDIPLGYAEFVRLRLRRLFSYALIWNSAKVALPGLNRHLKGRLIRNHEHDPQVLWKVFHDHRDMMGGIVPLPRRYVRSPREIL</sequence>